<dbReference type="OrthoDB" id="2437002at2759"/>
<feature type="compositionally biased region" description="Basic and acidic residues" evidence="1">
    <location>
        <begin position="430"/>
        <end position="441"/>
    </location>
</feature>
<feature type="compositionally biased region" description="Acidic residues" evidence="1">
    <location>
        <begin position="199"/>
        <end position="217"/>
    </location>
</feature>
<name>A0A9P6Q5M3_9FUNG</name>
<feature type="region of interest" description="Disordered" evidence="1">
    <location>
        <begin position="1257"/>
        <end position="1315"/>
    </location>
</feature>
<gene>
    <name evidence="2" type="ORF">DFQ27_003806</name>
</gene>
<feature type="region of interest" description="Disordered" evidence="1">
    <location>
        <begin position="686"/>
        <end position="719"/>
    </location>
</feature>
<feature type="region of interest" description="Disordered" evidence="1">
    <location>
        <begin position="456"/>
        <end position="489"/>
    </location>
</feature>
<feature type="compositionally biased region" description="Basic residues" evidence="1">
    <location>
        <begin position="332"/>
        <end position="341"/>
    </location>
</feature>
<feature type="region of interest" description="Disordered" evidence="1">
    <location>
        <begin position="733"/>
        <end position="754"/>
    </location>
</feature>
<proteinExistence type="predicted"/>
<protein>
    <submittedName>
        <fullName evidence="2">Uncharacterized protein</fullName>
    </submittedName>
</protein>
<feature type="region of interest" description="Disordered" evidence="1">
    <location>
        <begin position="920"/>
        <end position="939"/>
    </location>
</feature>
<feature type="compositionally biased region" description="Acidic residues" evidence="1">
    <location>
        <begin position="420"/>
        <end position="429"/>
    </location>
</feature>
<feature type="compositionally biased region" description="Basic and acidic residues" evidence="1">
    <location>
        <begin position="477"/>
        <end position="488"/>
    </location>
</feature>
<feature type="compositionally biased region" description="Polar residues" evidence="1">
    <location>
        <begin position="1265"/>
        <end position="1278"/>
    </location>
</feature>
<feature type="compositionally biased region" description="Low complexity" evidence="1">
    <location>
        <begin position="733"/>
        <end position="751"/>
    </location>
</feature>
<evidence type="ECO:0000313" key="2">
    <source>
        <dbReference type="EMBL" id="KAG0259916.1"/>
    </source>
</evidence>
<feature type="compositionally biased region" description="Pro residues" evidence="1">
    <location>
        <begin position="920"/>
        <end position="931"/>
    </location>
</feature>
<feature type="compositionally biased region" description="Polar residues" evidence="1">
    <location>
        <begin position="342"/>
        <end position="358"/>
    </location>
</feature>
<dbReference type="Proteomes" id="UP000807716">
    <property type="component" value="Unassembled WGS sequence"/>
</dbReference>
<dbReference type="EMBL" id="JAAAJB010000266">
    <property type="protein sequence ID" value="KAG0259916.1"/>
    <property type="molecule type" value="Genomic_DNA"/>
</dbReference>
<evidence type="ECO:0000256" key="1">
    <source>
        <dbReference type="SAM" id="MobiDB-lite"/>
    </source>
</evidence>
<feature type="region of interest" description="Disordered" evidence="1">
    <location>
        <begin position="371"/>
        <end position="442"/>
    </location>
</feature>
<feature type="compositionally biased region" description="Low complexity" evidence="1">
    <location>
        <begin position="688"/>
        <end position="711"/>
    </location>
</feature>
<keyword evidence="3" id="KW-1185">Reference proteome</keyword>
<feature type="compositionally biased region" description="Basic and acidic residues" evidence="1">
    <location>
        <begin position="1279"/>
        <end position="1290"/>
    </location>
</feature>
<feature type="region of interest" description="Disordered" evidence="1">
    <location>
        <begin position="136"/>
        <end position="217"/>
    </location>
</feature>
<reference evidence="2" key="1">
    <citation type="journal article" date="2020" name="Fungal Divers.">
        <title>Resolving the Mortierellaceae phylogeny through synthesis of multi-gene phylogenetics and phylogenomics.</title>
        <authorList>
            <person name="Vandepol N."/>
            <person name="Liber J."/>
            <person name="Desiro A."/>
            <person name="Na H."/>
            <person name="Kennedy M."/>
            <person name="Barry K."/>
            <person name="Grigoriev I.V."/>
            <person name="Miller A.N."/>
            <person name="O'Donnell K."/>
            <person name="Stajich J.E."/>
            <person name="Bonito G."/>
        </authorList>
    </citation>
    <scope>NUCLEOTIDE SEQUENCE</scope>
    <source>
        <strain evidence="2">BC1065</strain>
    </source>
</reference>
<feature type="compositionally biased region" description="Polar residues" evidence="1">
    <location>
        <begin position="1291"/>
        <end position="1307"/>
    </location>
</feature>
<organism evidence="2 3">
    <name type="scientific">Actinomortierella ambigua</name>
    <dbReference type="NCBI Taxonomy" id="1343610"/>
    <lineage>
        <taxon>Eukaryota</taxon>
        <taxon>Fungi</taxon>
        <taxon>Fungi incertae sedis</taxon>
        <taxon>Mucoromycota</taxon>
        <taxon>Mortierellomycotina</taxon>
        <taxon>Mortierellomycetes</taxon>
        <taxon>Mortierellales</taxon>
        <taxon>Mortierellaceae</taxon>
        <taxon>Actinomortierella</taxon>
    </lineage>
</organism>
<comment type="caution">
    <text evidence="2">The sequence shown here is derived from an EMBL/GenBank/DDBJ whole genome shotgun (WGS) entry which is preliminary data.</text>
</comment>
<feature type="region of interest" description="Disordered" evidence="1">
    <location>
        <begin position="316"/>
        <end position="358"/>
    </location>
</feature>
<feature type="compositionally biased region" description="Polar residues" evidence="1">
    <location>
        <begin position="166"/>
        <end position="177"/>
    </location>
</feature>
<accession>A0A9P6Q5M3</accession>
<sequence length="1372" mass="153759">MRRPSRQELYLRSNAHGILPVTMVAAFQHRQLLHYCLVRLKYLFPSAPTSTRSDGIMPVSATAATSTSTSTSTTTTTVSTRGGAVYGTSSTETKLAQSDALSVYGPSFRKILCANPRGRSLKKIVEMKAFQLKRRQAEKAMGRTHQRHVLQDHSPGSSARIEMGTASRSKASRSPNDQLVPPRRTWSQHKTNHGVGEPDALEDDDKDYDEDEDEDEDLDADWVKEMLMQMEGECYYGDMPYELLHVVFGNFLKVSMDSLKRLAEQKRAQAVVIKTAERELEERWSKTPLLPVNPVSKPWLSQKHRPASACDLCQHLQHARRSSSPTSAPHAIRTRYRHQRHTSSAMHSHQHISPNTVHEQLPPIGRQFLAHHFASSPPSPGYTSSSSSDAPHFTTYSNESDPYLGDEGGSRSELDSEAYSGEEDDEMEEDGNRGHHTHQGESESIDNLVASLSIGHGYQPDYTSEDMDAQSIGSNDATEHGRSIHEARSGQTMVIDAGNSVATARAHATTDHSSIVTRTRSNSISSTASSALAGYSKAGRDDSYHRRLRHHQHYHRRHHLHSVPHVSGQDSTVPHCHCQRECDAHYWPKELRAFHKSGINRIGDDQDEESTLHELHRDQYFHPITHVALRSDLYVCSLVNRQWRLAALRLMWQSVVLDVESCHLERSGIVDCTCHLAPTDVPPICMPSSSSSSGSRSPRLGSRPSTSTSSRSRSHNHVERSPLLFSSSYAASSSSASSSSSFSTSSSSTTSPRISRHFFSPSRTRLETMLDSYLELYGLDLAKSVQTVELDLQLLASWSLNDSGISVNIKRILHRLAPFNHLRLISAQHQTASDEENAANFRFVMEGLYGNIHHLHFSPGFAISRVWVQEMDRMPRLQKLTIESLNSMERVDYDWSRIRQLVLHAIIPSSLFGIPRPIPISSTPPTPPPTPHTFHENGGTIGPGLMSLLPASSSIPNSSAVNGGLAMGIGSMVADQALPAHHPFLTMDSTFNSLNTTHGTSSFVLGTPPDTLFHVNNNSPISSLITSMASSYTHPNPTQHLLHHPVAKLVRQLRPGWWLWNGLRRLEIQMKNVVLPREWLQELVAVLSHRARAEQDLMRMHEQETNVLRRPSASSGSPLAALTSGSSSKFEVYQEHLLQERLCNMYGLGPRIEVFHLDCEVSHPHKEILMDLMTQWGHQLKEFYFSQSAELTDEFFWCCLQHGKNLRRLSLRDSKGITGEGVEVSDPHNHYDQHFHHRPPWMDQWSSVVSKGEERKSAAGGSFVLPSTQADLDNSELPESSKTEHGHHSDQTTVESVASLSCSPTERATSEARRATPKVVIRWRRDFEELRLDQSRVRSECLVALKQHCPGMRYKVRDVRWSNGQRKPDQMH</sequence>
<evidence type="ECO:0000313" key="3">
    <source>
        <dbReference type="Proteomes" id="UP000807716"/>
    </source>
</evidence>